<keyword evidence="4" id="KW-1185">Reference proteome</keyword>
<dbReference type="SUPFAM" id="SSF82771">
    <property type="entry name" value="GIY-YIG endonuclease"/>
    <property type="match status" value="1"/>
</dbReference>
<dbReference type="KEGG" id="ras:RAS_08280"/>
<protein>
    <recommendedName>
        <fullName evidence="2">GIY-YIG domain-containing protein</fullName>
    </recommendedName>
</protein>
<dbReference type="EMBL" id="AP019563">
    <property type="protein sequence ID" value="BBJ31719.1"/>
    <property type="molecule type" value="Genomic_DNA"/>
</dbReference>
<dbReference type="PROSITE" id="PS50164">
    <property type="entry name" value="GIY_YIG"/>
    <property type="match status" value="1"/>
</dbReference>
<dbReference type="InterPro" id="IPR050190">
    <property type="entry name" value="UPF0213_domain"/>
</dbReference>
<proteinExistence type="inferred from homology"/>
<dbReference type="CDD" id="cd10448">
    <property type="entry name" value="GIY-YIG_unchar_3"/>
    <property type="match status" value="1"/>
</dbReference>
<dbReference type="PANTHER" id="PTHR34477">
    <property type="entry name" value="UPF0213 PROTEIN YHBQ"/>
    <property type="match status" value="1"/>
</dbReference>
<dbReference type="RefSeq" id="WP_147142653.1">
    <property type="nucleotide sequence ID" value="NZ_AP019563.1"/>
</dbReference>
<gene>
    <name evidence="3" type="ORF">RAS_08280</name>
</gene>
<dbReference type="AlphaFoldDB" id="A0A510GCM5"/>
<comment type="similarity">
    <text evidence="1">Belongs to the UPF0213 family.</text>
</comment>
<dbReference type="Pfam" id="PF01541">
    <property type="entry name" value="GIY-YIG"/>
    <property type="match status" value="1"/>
</dbReference>
<dbReference type="InterPro" id="IPR035901">
    <property type="entry name" value="GIY-YIG_endonuc_sf"/>
</dbReference>
<evidence type="ECO:0000259" key="2">
    <source>
        <dbReference type="PROSITE" id="PS50164"/>
    </source>
</evidence>
<dbReference type="Gene3D" id="3.40.1440.10">
    <property type="entry name" value="GIY-YIG endonuclease"/>
    <property type="match status" value="1"/>
</dbReference>
<reference evidence="3 4" key="1">
    <citation type="submission" date="2019-04" db="EMBL/GenBank/DDBJ databases">
        <title>Draft genome sequence of Rickettsia asiatica Maytaro1284.</title>
        <authorList>
            <person name="Thu M."/>
            <person name="Qiu Y."/>
            <person name="Nakao R."/>
        </authorList>
    </citation>
    <scope>NUCLEOTIDE SEQUENCE [LARGE SCALE GENOMIC DNA]</scope>
    <source>
        <strain evidence="3 4">Maytaro1284</strain>
    </source>
</reference>
<evidence type="ECO:0000256" key="1">
    <source>
        <dbReference type="ARBA" id="ARBA00007435"/>
    </source>
</evidence>
<evidence type="ECO:0000313" key="4">
    <source>
        <dbReference type="Proteomes" id="UP000321183"/>
    </source>
</evidence>
<feature type="domain" description="GIY-YIG" evidence="2">
    <location>
        <begin position="1"/>
        <end position="72"/>
    </location>
</feature>
<dbReference type="InterPro" id="IPR000305">
    <property type="entry name" value="GIY-YIG_endonuc"/>
</dbReference>
<name>A0A510GCM5_9RICK</name>
<dbReference type="Proteomes" id="UP000321183">
    <property type="component" value="Chromosome"/>
</dbReference>
<dbReference type="PANTHER" id="PTHR34477:SF5">
    <property type="entry name" value="BSL5627 PROTEIN"/>
    <property type="match status" value="1"/>
</dbReference>
<evidence type="ECO:0000313" key="3">
    <source>
        <dbReference type="EMBL" id="BBJ31719.1"/>
    </source>
</evidence>
<accession>A0A510GCM5</accession>
<organism evidence="3 4">
    <name type="scientific">Rickettsia asiatica</name>
    <dbReference type="NCBI Taxonomy" id="238800"/>
    <lineage>
        <taxon>Bacteria</taxon>
        <taxon>Pseudomonadati</taxon>
        <taxon>Pseudomonadota</taxon>
        <taxon>Alphaproteobacteria</taxon>
        <taxon>Rickettsiales</taxon>
        <taxon>Rickettsiaceae</taxon>
        <taxon>Rickettsieae</taxon>
        <taxon>Rickettsia</taxon>
        <taxon>spotted fever group</taxon>
    </lineage>
</organism>
<sequence length="72" mass="8747">MYWVYILCSNKNGTLYVGITNNIIRRVYEHKQKIIKGFTLKYNITKLVYTEEFTDIQEALTRKKNLKKWKRS</sequence>